<proteinExistence type="predicted"/>
<evidence type="ECO:0000313" key="6">
    <source>
        <dbReference type="Proteomes" id="UP001016761"/>
    </source>
</evidence>
<evidence type="ECO:0000256" key="2">
    <source>
        <dbReference type="ARBA" id="ARBA00023125"/>
    </source>
</evidence>
<gene>
    <name evidence="5" type="ORF">HTZ84_02270</name>
</gene>
<keyword evidence="2" id="KW-0238">DNA-binding</keyword>
<comment type="caution">
    <text evidence="5">The sequence shown here is derived from an EMBL/GenBank/DDBJ whole genome shotgun (WGS) entry which is preliminary data.</text>
</comment>
<evidence type="ECO:0000256" key="1">
    <source>
        <dbReference type="ARBA" id="ARBA00023015"/>
    </source>
</evidence>
<evidence type="ECO:0000313" key="5">
    <source>
        <dbReference type="EMBL" id="NUC71146.1"/>
    </source>
</evidence>
<dbReference type="PANTHER" id="PTHR30154:SF34">
    <property type="entry name" value="TRANSCRIPTIONAL REGULATOR AZLB"/>
    <property type="match status" value="1"/>
</dbReference>
<dbReference type="InterPro" id="IPR019888">
    <property type="entry name" value="Tscrpt_reg_AsnC-like"/>
</dbReference>
<keyword evidence="1" id="KW-0805">Transcription regulation</keyword>
<dbReference type="InterPro" id="IPR036388">
    <property type="entry name" value="WH-like_DNA-bd_sf"/>
</dbReference>
<sequence length="161" mass="18184">MNLDPTDRAVLYLLQEESQTRLTHDEIGDRIGVSSSTVSNRLRELKETGVLQDYRPEIDYEAAEIPHHLLFICTTPIADRKAICERTIDIPGVVNVRELLTGTRNLHVEVVATDASKIETVTEELDALGLEIHGSEILRSNYYQPFDQFGTEEIDSKTESE</sequence>
<dbReference type="Pfam" id="PF13412">
    <property type="entry name" value="HTH_24"/>
    <property type="match status" value="1"/>
</dbReference>
<protein>
    <submittedName>
        <fullName evidence="5">Lrp/AsnC family transcriptional regulator</fullName>
    </submittedName>
</protein>
<reference evidence="5 6" key="1">
    <citation type="submission" date="2020-06" db="EMBL/GenBank/DDBJ databases">
        <title>Haloterrigena sp. nov., an extremely halophilic archaeon isolated from a saline sediment.</title>
        <authorList>
            <person name="Liu B.-B."/>
        </authorList>
    </citation>
    <scope>NUCLEOTIDE SEQUENCE [LARGE SCALE GENOMIC DNA]</scope>
    <source>
        <strain evidence="5 6">SYSU A558-1</strain>
    </source>
</reference>
<dbReference type="PANTHER" id="PTHR30154">
    <property type="entry name" value="LEUCINE-RESPONSIVE REGULATORY PROTEIN"/>
    <property type="match status" value="1"/>
</dbReference>
<organism evidence="5 6">
    <name type="scientific">Haloterrigena gelatinilytica</name>
    <dbReference type="NCBI Taxonomy" id="2741724"/>
    <lineage>
        <taxon>Archaea</taxon>
        <taxon>Methanobacteriati</taxon>
        <taxon>Methanobacteriota</taxon>
        <taxon>Stenosarchaea group</taxon>
        <taxon>Halobacteria</taxon>
        <taxon>Halobacteriales</taxon>
        <taxon>Natrialbaceae</taxon>
        <taxon>Haloterrigena</taxon>
    </lineage>
</organism>
<dbReference type="InterPro" id="IPR000485">
    <property type="entry name" value="AsnC-type_HTH_dom"/>
</dbReference>
<keyword evidence="6" id="KW-1185">Reference proteome</keyword>
<dbReference type="PROSITE" id="PS50956">
    <property type="entry name" value="HTH_ASNC_2"/>
    <property type="match status" value="1"/>
</dbReference>
<dbReference type="InterPro" id="IPR019885">
    <property type="entry name" value="Tscrpt_reg_HTH_AsnC-type_CS"/>
</dbReference>
<dbReference type="RefSeq" id="WP_174679194.1">
    <property type="nucleotide sequence ID" value="NZ_JABUQZ010000001.1"/>
</dbReference>
<dbReference type="SMART" id="SM00344">
    <property type="entry name" value="HTH_ASNC"/>
    <property type="match status" value="1"/>
</dbReference>
<evidence type="ECO:0000259" key="4">
    <source>
        <dbReference type="PROSITE" id="PS50956"/>
    </source>
</evidence>
<dbReference type="Gene3D" id="1.10.10.10">
    <property type="entry name" value="Winged helix-like DNA-binding domain superfamily/Winged helix DNA-binding domain"/>
    <property type="match status" value="1"/>
</dbReference>
<dbReference type="SUPFAM" id="SSF46785">
    <property type="entry name" value="Winged helix' DNA-binding domain"/>
    <property type="match status" value="1"/>
</dbReference>
<dbReference type="EMBL" id="JABUQZ010000001">
    <property type="protein sequence ID" value="NUC71146.1"/>
    <property type="molecule type" value="Genomic_DNA"/>
</dbReference>
<dbReference type="InterPro" id="IPR011991">
    <property type="entry name" value="ArsR-like_HTH"/>
</dbReference>
<name>A0ABX2LEI0_9EURY</name>
<accession>A0ABX2LEI0</accession>
<keyword evidence="3" id="KW-0804">Transcription</keyword>
<dbReference type="Proteomes" id="UP001016761">
    <property type="component" value="Unassembled WGS sequence"/>
</dbReference>
<dbReference type="PROSITE" id="PS00519">
    <property type="entry name" value="HTH_ASNC_1"/>
    <property type="match status" value="1"/>
</dbReference>
<dbReference type="CDD" id="cd00090">
    <property type="entry name" value="HTH_ARSR"/>
    <property type="match status" value="1"/>
</dbReference>
<feature type="domain" description="HTH asnC-type" evidence="4">
    <location>
        <begin position="3"/>
        <end position="66"/>
    </location>
</feature>
<dbReference type="InterPro" id="IPR036390">
    <property type="entry name" value="WH_DNA-bd_sf"/>
</dbReference>
<evidence type="ECO:0000256" key="3">
    <source>
        <dbReference type="ARBA" id="ARBA00023163"/>
    </source>
</evidence>